<protein>
    <submittedName>
        <fullName evidence="2">Serine protein kinase, PrkA-like</fullName>
    </submittedName>
</protein>
<gene>
    <name evidence="2" type="ORF">dnm_043370</name>
</gene>
<dbReference type="InterPro" id="IPR010650">
    <property type="entry name" value="PrkA_C"/>
</dbReference>
<dbReference type="PANTHER" id="PTHR30267:SF2">
    <property type="entry name" value="PROTEIN PRKA"/>
    <property type="match status" value="1"/>
</dbReference>
<dbReference type="Proteomes" id="UP000663722">
    <property type="component" value="Chromosome"/>
</dbReference>
<evidence type="ECO:0000313" key="2">
    <source>
        <dbReference type="EMBL" id="QTA88294.1"/>
    </source>
</evidence>
<dbReference type="Pfam" id="PF06798">
    <property type="entry name" value="PrkA"/>
    <property type="match status" value="1"/>
</dbReference>
<proteinExistence type="predicted"/>
<dbReference type="SUPFAM" id="SSF52540">
    <property type="entry name" value="P-loop containing nucleoside triphosphate hydrolases"/>
    <property type="match status" value="1"/>
</dbReference>
<reference evidence="2" key="1">
    <citation type="journal article" date="2021" name="Microb. Physiol.">
        <title>Proteogenomic Insights into the Physiology of Marine, Sulfate-Reducing, Filamentous Desulfonema limicola and Desulfonema magnum.</title>
        <authorList>
            <person name="Schnaars V."/>
            <person name="Wohlbrand L."/>
            <person name="Scheve S."/>
            <person name="Hinrichs C."/>
            <person name="Reinhardt R."/>
            <person name="Rabus R."/>
        </authorList>
    </citation>
    <scope>NUCLEOTIDE SEQUENCE</scope>
    <source>
        <strain evidence="2">4be13</strain>
    </source>
</reference>
<organism evidence="2 3">
    <name type="scientific">Desulfonema magnum</name>
    <dbReference type="NCBI Taxonomy" id="45655"/>
    <lineage>
        <taxon>Bacteria</taxon>
        <taxon>Pseudomonadati</taxon>
        <taxon>Thermodesulfobacteriota</taxon>
        <taxon>Desulfobacteria</taxon>
        <taxon>Desulfobacterales</taxon>
        <taxon>Desulfococcaceae</taxon>
        <taxon>Desulfonema</taxon>
    </lineage>
</organism>
<name>A0A975BM97_9BACT</name>
<evidence type="ECO:0000313" key="3">
    <source>
        <dbReference type="Proteomes" id="UP000663722"/>
    </source>
</evidence>
<dbReference type="Gene3D" id="3.40.50.300">
    <property type="entry name" value="P-loop containing nucleotide triphosphate hydrolases"/>
    <property type="match status" value="1"/>
</dbReference>
<evidence type="ECO:0000259" key="1">
    <source>
        <dbReference type="SMART" id="SM00763"/>
    </source>
</evidence>
<feature type="domain" description="PrkA AAA" evidence="1">
    <location>
        <begin position="24"/>
        <end position="467"/>
    </location>
</feature>
<dbReference type="KEGG" id="dmm:dnm_043370"/>
<dbReference type="InterPro" id="IPR013153">
    <property type="entry name" value="Prk_AAA"/>
</dbReference>
<keyword evidence="2" id="KW-0418">Kinase</keyword>
<dbReference type="Pfam" id="PF08298">
    <property type="entry name" value="AAA_PrkA"/>
    <property type="match status" value="1"/>
</dbReference>
<dbReference type="PANTHER" id="PTHR30267">
    <property type="entry name" value="PROTEIN KINASE PRKA"/>
    <property type="match status" value="1"/>
</dbReference>
<keyword evidence="2" id="KW-0808">Transferase</keyword>
<keyword evidence="3" id="KW-1185">Reference proteome</keyword>
<dbReference type="InterPro" id="IPR027417">
    <property type="entry name" value="P-loop_NTPase"/>
</dbReference>
<sequence>MENIKKAIRHLDRSMSERDQRSPIPFEEFLKILSEKPSAVIRDVFQVFHDMMKTYVNEGFDEYPNDPESINFVYYDCRKLFVEGSDNPFFADRLFANRLMNLVESLKRGAQQNKIYIFDGPPGCGKSTFLNNLLMKFEEYTNTEAGSRYEAVWRLNRKVLGNFNEAIFEKMFQMMDHPVKDEDGFVRRHNMLHSSQDSDEFFDEQTSPHLTEDYIEVPCPSHDHPILMIPKPYRRQFFDELFMNDEFKWKLFTDKEYDWVFKDNPCTICSSLYESLQNRLNSPLDVFKMLYARPYRFNRRLGEGISVFNPGDKSMKPVPLTNPMLQKRINSLLRDSNQVKYLFSRYAKTNNGIYALMDIKTHNVERLIELHNIISEGVHKVEDIEENVNSLLMALMNPEDKKNIQGQSFSDRIEYVHIPYVLDLNTEVDIYRNIFGGHIDESFLPRVLHNFARAIISTRLNIKSEAMLEWIKDPKKYYLYCDENLQLLKMEIYTGHIPTWLSEEDRKRFTAKRRRKIIAESETEGIKGFSGRDAIKIFNEFYSAYARDDKLINMNTLCTFFTKIRKDLSHSMPRGFLDALLRMYNYMILQEVKESLYYYNEEQISRDIQNYLFAVNFESGSVETCNFTGEKLEITEAFFESIENRLLGARIERAKRLTFRADAQKEYTSRTLTQEILVEGKPVTETRLYKDMHDRYVYNLKEKVLDPFLENENFRQAIKDYDEETFKTYDKRIRDDVTFLMNNLCNKCGYTNQGAKEVCIYVIDNDLARTFSIS</sequence>
<dbReference type="GO" id="GO:0004672">
    <property type="term" value="F:protein kinase activity"/>
    <property type="evidence" value="ECO:0007669"/>
    <property type="project" value="TreeGrafter"/>
</dbReference>
<dbReference type="SMART" id="SM00763">
    <property type="entry name" value="AAA_PrkA"/>
    <property type="match status" value="1"/>
</dbReference>
<accession>A0A975BM97</accession>
<dbReference type="AlphaFoldDB" id="A0A975BM97"/>
<dbReference type="EMBL" id="CP061800">
    <property type="protein sequence ID" value="QTA88294.1"/>
    <property type="molecule type" value="Genomic_DNA"/>
</dbReference>
<dbReference type="RefSeq" id="WP_207683126.1">
    <property type="nucleotide sequence ID" value="NZ_CP061800.1"/>
</dbReference>